<dbReference type="PANTHER" id="PTHR18868:SF28">
    <property type="entry name" value="PEPTIDASE S1 DOMAIN-CONTAINING PROTEIN"/>
    <property type="match status" value="1"/>
</dbReference>
<comment type="caution">
    <text evidence="2">The sequence shown here is derived from an EMBL/GenBank/DDBJ whole genome shotgun (WGS) entry which is preliminary data.</text>
</comment>
<dbReference type="SUPFAM" id="SSF50494">
    <property type="entry name" value="Trypsin-like serine proteases"/>
    <property type="match status" value="2"/>
</dbReference>
<gene>
    <name evidence="2" type="ORF">PVAP13_3KG262600</name>
</gene>
<evidence type="ECO:0000313" key="2">
    <source>
        <dbReference type="EMBL" id="KAG2628516.1"/>
    </source>
</evidence>
<proteinExistence type="predicted"/>
<keyword evidence="3" id="KW-1185">Reference proteome</keyword>
<feature type="compositionally biased region" description="Basic and acidic residues" evidence="1">
    <location>
        <begin position="29"/>
        <end position="42"/>
    </location>
</feature>
<dbReference type="PANTHER" id="PTHR18868">
    <property type="entry name" value="OS07G0665300 PROTEIN-RELATED"/>
    <property type="match status" value="1"/>
</dbReference>
<name>A0A8T0V4T9_PANVG</name>
<protein>
    <submittedName>
        <fullName evidence="2">Uncharacterized protein</fullName>
    </submittedName>
</protein>
<evidence type="ECO:0000313" key="3">
    <source>
        <dbReference type="Proteomes" id="UP000823388"/>
    </source>
</evidence>
<dbReference type="InterPro" id="IPR009003">
    <property type="entry name" value="Peptidase_S1_PA"/>
</dbReference>
<accession>A0A8T0V4T9</accession>
<reference evidence="2" key="1">
    <citation type="submission" date="2020-05" db="EMBL/GenBank/DDBJ databases">
        <title>WGS assembly of Panicum virgatum.</title>
        <authorList>
            <person name="Lovell J.T."/>
            <person name="Jenkins J."/>
            <person name="Shu S."/>
            <person name="Juenger T.E."/>
            <person name="Schmutz J."/>
        </authorList>
    </citation>
    <scope>NUCLEOTIDE SEQUENCE</scope>
    <source>
        <strain evidence="2">AP13</strain>
    </source>
</reference>
<feature type="region of interest" description="Disordered" evidence="1">
    <location>
        <begin position="1"/>
        <end position="42"/>
    </location>
</feature>
<evidence type="ECO:0000256" key="1">
    <source>
        <dbReference type="SAM" id="MobiDB-lite"/>
    </source>
</evidence>
<dbReference type="EMBL" id="CM029041">
    <property type="protein sequence ID" value="KAG2628516.1"/>
    <property type="molecule type" value="Genomic_DNA"/>
</dbReference>
<dbReference type="Gene3D" id="2.40.10.120">
    <property type="match status" value="1"/>
</dbReference>
<sequence>MTAKTLRNKQRIDRTPGVSREQGAINRKNKLESSKRSSDGTEGYRRAIKHLLKLQSMEAALVDAELKRCAAEEELFFKLPDRVVPGTTFEEKSFGYSVPSDQKIYQDLSSMVVSLALFDGDKMLFACSGIPLPRGNSKLHLTRFVTSAHLVEEFNKNRYKDDQLRVEVCLPDRRTINGFLGLYDKDIAIVTSFGLQAVHPVDLDVEATVPPDDRVLAVGRAFKSGSLMTMDLLGGDMVNNTWFVDGQNYSEAVLGGPLVVETLNGSGVSFLGMNLYCCNQCANEKYNFLPQKLLHERLKHFQILNPKQLHFREYLLPDGVSSIVPSGFVRTINRMKSLGYPLPPPLMLELNGELLNSFEGYFGEVRAWKGYPFGYPPVGSEKCVWEHLSKKVVTNISRRVVSLASFNGPSRFFACTGLLIKWNMHTFVLTSASLVRSRLHHEKIDNSLTIEVFLPPNQRVSGTLELYNLNYNFAIVSVKNLHAICLEDIFNQNPKASKVVAVGRDADQGLLMGSIGEVKHRNKETKLNSRDLKLSTCRINKAGIGGPLVDFDGSFVGMNFYEGSKVTPFLPKSKIVNALRGVKNFPPPLERCLSYKGFVVPMQINNKGTPVLKAQKMKTRWPVPEPYWYHGALDVDRYHVPMLRGRTLH</sequence>
<dbReference type="OrthoDB" id="674967at2759"/>
<organism evidence="2 3">
    <name type="scientific">Panicum virgatum</name>
    <name type="common">Blackwell switchgrass</name>
    <dbReference type="NCBI Taxonomy" id="38727"/>
    <lineage>
        <taxon>Eukaryota</taxon>
        <taxon>Viridiplantae</taxon>
        <taxon>Streptophyta</taxon>
        <taxon>Embryophyta</taxon>
        <taxon>Tracheophyta</taxon>
        <taxon>Spermatophyta</taxon>
        <taxon>Magnoliopsida</taxon>
        <taxon>Liliopsida</taxon>
        <taxon>Poales</taxon>
        <taxon>Poaceae</taxon>
        <taxon>PACMAD clade</taxon>
        <taxon>Panicoideae</taxon>
        <taxon>Panicodae</taxon>
        <taxon>Paniceae</taxon>
        <taxon>Panicinae</taxon>
        <taxon>Panicum</taxon>
        <taxon>Panicum sect. Hiantes</taxon>
    </lineage>
</organism>
<dbReference type="AlphaFoldDB" id="A0A8T0V4T9"/>
<dbReference type="Proteomes" id="UP000823388">
    <property type="component" value="Chromosome 3K"/>
</dbReference>
<dbReference type="Pfam" id="PF13365">
    <property type="entry name" value="Trypsin_2"/>
    <property type="match status" value="1"/>
</dbReference>